<reference evidence="2 3" key="1">
    <citation type="submission" date="2011-09" db="EMBL/GenBank/DDBJ databases">
        <title>The draft genome of Treponema saccharophilum DSM 2985.</title>
        <authorList>
            <consortium name="US DOE Joint Genome Institute (JGI-PGF)"/>
            <person name="Lucas S."/>
            <person name="Copeland A."/>
            <person name="Lapidus A."/>
            <person name="Glavina del Rio T."/>
            <person name="Dalin E."/>
            <person name="Tice H."/>
            <person name="Bruce D."/>
            <person name="Goodwin L."/>
            <person name="Pitluck S."/>
            <person name="Peters L."/>
            <person name="Kyrpides N."/>
            <person name="Mavromatis K."/>
            <person name="Ivanova N."/>
            <person name="Markowitz V."/>
            <person name="Cheng J.-F."/>
            <person name="Hugenholtz P."/>
            <person name="Woyke T."/>
            <person name="Wu D."/>
            <person name="Gronow S."/>
            <person name="Wellnitz S."/>
            <person name="Brambilla E."/>
            <person name="Klenk H.-P."/>
            <person name="Eisen J.A."/>
        </authorList>
    </citation>
    <scope>NUCLEOTIDE SEQUENCE [LARGE SCALE GENOMIC DNA]</scope>
    <source>
        <strain evidence="2 3">DSM 2985</strain>
    </source>
</reference>
<dbReference type="Proteomes" id="UP000003571">
    <property type="component" value="Unassembled WGS sequence"/>
</dbReference>
<gene>
    <name evidence="2" type="ORF">TresaDRAFT_1097</name>
</gene>
<dbReference type="OrthoDB" id="10018117at2"/>
<dbReference type="EMBL" id="AGRW01000049">
    <property type="protein sequence ID" value="EIC01488.1"/>
    <property type="molecule type" value="Genomic_DNA"/>
</dbReference>
<dbReference type="STRING" id="907348.TresaDRAFT_1097"/>
<keyword evidence="3" id="KW-1185">Reference proteome</keyword>
<protein>
    <submittedName>
        <fullName evidence="2">Uncharacterized protein</fullName>
    </submittedName>
</protein>
<organism evidence="2 3">
    <name type="scientific">Treponema saccharophilum DSM 2985</name>
    <dbReference type="NCBI Taxonomy" id="907348"/>
    <lineage>
        <taxon>Bacteria</taxon>
        <taxon>Pseudomonadati</taxon>
        <taxon>Spirochaetota</taxon>
        <taxon>Spirochaetia</taxon>
        <taxon>Spirochaetales</taxon>
        <taxon>Treponemataceae</taxon>
        <taxon>Treponema</taxon>
    </lineage>
</organism>
<comment type="caution">
    <text evidence="2">The sequence shown here is derived from an EMBL/GenBank/DDBJ whole genome shotgun (WGS) entry which is preliminary data.</text>
</comment>
<name>H7ELE7_9SPIR</name>
<dbReference type="PATRIC" id="fig|907348.3.peg.1733"/>
<evidence type="ECO:0000256" key="1">
    <source>
        <dbReference type="SAM" id="MobiDB-lite"/>
    </source>
</evidence>
<evidence type="ECO:0000313" key="2">
    <source>
        <dbReference type="EMBL" id="EIC01488.1"/>
    </source>
</evidence>
<dbReference type="RefSeq" id="WP_002704754.1">
    <property type="nucleotide sequence ID" value="NZ_AGRW01000049.1"/>
</dbReference>
<evidence type="ECO:0000313" key="3">
    <source>
        <dbReference type="Proteomes" id="UP000003571"/>
    </source>
</evidence>
<accession>H7ELE7</accession>
<feature type="region of interest" description="Disordered" evidence="1">
    <location>
        <begin position="277"/>
        <end position="298"/>
    </location>
</feature>
<proteinExistence type="predicted"/>
<sequence length="363" mass="40456">MSARHSPAFLRAIFALALLLFPAFRSEALFFPDFRKSPREVFRDGVALFSGKKKAAGTWRVADYRVSLVEKYESSFIAIEPSLFSAEGFDATELLESLDGRSGRGITGGEDAGAKDAETVPEFVFGDASGNVRRFSFDGEQTEFRRDGGGIVIVSAYKSRIKRRAFDMTGRLVSVEIFGIGQNARSMERFSETRLSYDGGSVPSSSTETDFAGKKRSHVEFSPSGLPVRIEESVLDDFGAVFPLRVTERAYDGENRLVAENVERRFYEDAAKKTKDGERMTKKAAGSSSSRKEFDYGGAGKEPDCRMYEDGELRLERVYSGEESYSERTFFDGGFSVLARFSGGVKVSETVYFNDVEVRRRDF</sequence>
<dbReference type="AlphaFoldDB" id="H7ELE7"/>